<sequence>MTAFEAIGPLESGPGAGLPVIMRTRHRMSPDYVVQITLFDGDGVFTIGKSWYPDVPSAPEMEVFEKKLAKVLAPFLEAALQCAGLMEGDLW</sequence>
<proteinExistence type="predicted"/>
<accession>A0A426RTD4</accession>
<evidence type="ECO:0000313" key="2">
    <source>
        <dbReference type="Proteomes" id="UP000268553"/>
    </source>
</evidence>
<keyword evidence="2" id="KW-1185">Reference proteome</keyword>
<dbReference type="AlphaFoldDB" id="A0A426RTD4"/>
<name>A0A426RTD4_9SPHN</name>
<comment type="caution">
    <text evidence="1">The sequence shown here is derived from an EMBL/GenBank/DDBJ whole genome shotgun (WGS) entry which is preliminary data.</text>
</comment>
<evidence type="ECO:0000313" key="1">
    <source>
        <dbReference type="EMBL" id="RRQ52277.1"/>
    </source>
</evidence>
<reference evidence="1 2" key="1">
    <citation type="submission" date="2018-12" db="EMBL/GenBank/DDBJ databases">
        <authorList>
            <person name="Kim S.-J."/>
            <person name="Jung G.-Y."/>
        </authorList>
    </citation>
    <scope>NUCLEOTIDE SEQUENCE [LARGE SCALE GENOMIC DNA]</scope>
    <source>
        <strain evidence="1 2">03SU3-P</strain>
    </source>
</reference>
<gene>
    <name evidence="1" type="ORF">D7D48_05275</name>
</gene>
<dbReference type="RefSeq" id="WP_125230294.1">
    <property type="nucleotide sequence ID" value="NZ_RWJI01000001.1"/>
</dbReference>
<protein>
    <submittedName>
        <fullName evidence="1">Uncharacterized protein</fullName>
    </submittedName>
</protein>
<dbReference type="Proteomes" id="UP000268553">
    <property type="component" value="Unassembled WGS sequence"/>
</dbReference>
<dbReference type="EMBL" id="RWJI01000001">
    <property type="protein sequence ID" value="RRQ52277.1"/>
    <property type="molecule type" value="Genomic_DNA"/>
</dbReference>
<organism evidence="1 2">
    <name type="scientific">Sphingorhabdus wooponensis</name>
    <dbReference type="NCBI Taxonomy" id="940136"/>
    <lineage>
        <taxon>Bacteria</taxon>
        <taxon>Pseudomonadati</taxon>
        <taxon>Pseudomonadota</taxon>
        <taxon>Alphaproteobacteria</taxon>
        <taxon>Sphingomonadales</taxon>
        <taxon>Sphingomonadaceae</taxon>
        <taxon>Sphingorhabdus</taxon>
    </lineage>
</organism>